<name>A0A6J6KNS9_9ZZZZ</name>
<proteinExistence type="predicted"/>
<protein>
    <submittedName>
        <fullName evidence="2">Unannotated protein</fullName>
    </submittedName>
</protein>
<organism evidence="2">
    <name type="scientific">freshwater metagenome</name>
    <dbReference type="NCBI Taxonomy" id="449393"/>
    <lineage>
        <taxon>unclassified sequences</taxon>
        <taxon>metagenomes</taxon>
        <taxon>ecological metagenomes</taxon>
    </lineage>
</organism>
<dbReference type="AlphaFoldDB" id="A0A6J6KNS9"/>
<evidence type="ECO:0000313" key="2">
    <source>
        <dbReference type="EMBL" id="CAB4649834.1"/>
    </source>
</evidence>
<sequence length="56" mass="6072">MKFEGFEFWKNETTPTFTANVGVVNPSTIAGTSRPTGNPGESTLERNKLRGASRLA</sequence>
<reference evidence="2" key="1">
    <citation type="submission" date="2020-05" db="EMBL/GenBank/DDBJ databases">
        <authorList>
            <person name="Chiriac C."/>
            <person name="Salcher M."/>
            <person name="Ghai R."/>
            <person name="Kavagutti S V."/>
        </authorList>
    </citation>
    <scope>NUCLEOTIDE SEQUENCE</scope>
</reference>
<feature type="region of interest" description="Disordered" evidence="1">
    <location>
        <begin position="26"/>
        <end position="56"/>
    </location>
</feature>
<feature type="compositionally biased region" description="Polar residues" evidence="1">
    <location>
        <begin position="26"/>
        <end position="41"/>
    </location>
</feature>
<dbReference type="EMBL" id="CAEZVY010000130">
    <property type="protein sequence ID" value="CAB4649834.1"/>
    <property type="molecule type" value="Genomic_DNA"/>
</dbReference>
<evidence type="ECO:0000256" key="1">
    <source>
        <dbReference type="SAM" id="MobiDB-lite"/>
    </source>
</evidence>
<accession>A0A6J6KNS9</accession>
<gene>
    <name evidence="2" type="ORF">UFOPK2158_01125</name>
</gene>